<dbReference type="eggNOG" id="ENOG502S3ZA">
    <property type="taxonomic scope" value="Eukaryota"/>
</dbReference>
<sequence>MSDTEDFEVPHDDLENPLRIVLVLDIAGKETTMEEERLLDSVQTFDEVNLFFDKFDEQIAVPNEGHIKYEVGSDGLVVIIVDTKELEDKVLAFVDGYEGGDEKKIKEEDRESGKKNVDEDEDEGKVNGNGKKRKTDA</sequence>
<keyword evidence="3" id="KW-1185">Reference proteome</keyword>
<dbReference type="HOGENOM" id="CLU_126651_0_0_1"/>
<dbReference type="Pfam" id="PF08987">
    <property type="entry name" value="DUF1892"/>
    <property type="match status" value="1"/>
</dbReference>
<dbReference type="EMBL" id="CH981527">
    <property type="protein sequence ID" value="EDK45037.1"/>
    <property type="molecule type" value="Genomic_DNA"/>
</dbReference>
<dbReference type="AlphaFoldDB" id="A5E0S9"/>
<name>A5E0S9_LODEL</name>
<dbReference type="OMA" id="GHIKYEV"/>
<dbReference type="Proteomes" id="UP000001996">
    <property type="component" value="Unassembled WGS sequence"/>
</dbReference>
<accession>A5E0S9</accession>
<dbReference type="InParanoid" id="A5E0S9"/>
<dbReference type="VEuPathDB" id="FungiDB:LELG_03216"/>
<dbReference type="InterPro" id="IPR035946">
    <property type="entry name" value="YML108W-like_sf"/>
</dbReference>
<dbReference type="KEGG" id="lel:PVL30_002709"/>
<dbReference type="GeneID" id="5232284"/>
<feature type="compositionally biased region" description="Basic and acidic residues" evidence="1">
    <location>
        <begin position="102"/>
        <end position="117"/>
    </location>
</feature>
<evidence type="ECO:0000256" key="1">
    <source>
        <dbReference type="SAM" id="MobiDB-lite"/>
    </source>
</evidence>
<dbReference type="SUPFAM" id="SSF89975">
    <property type="entry name" value="Hypothetical protein Yml108w"/>
    <property type="match status" value="1"/>
</dbReference>
<evidence type="ECO:0000313" key="2">
    <source>
        <dbReference type="EMBL" id="EDK45037.1"/>
    </source>
</evidence>
<dbReference type="InterPro" id="IPR015080">
    <property type="entry name" value="DUF1892"/>
</dbReference>
<protein>
    <recommendedName>
        <fullName evidence="4">DUF1892 domain-containing protein</fullName>
    </recommendedName>
</protein>
<gene>
    <name evidence="2" type="ORF">LELG_03216</name>
</gene>
<dbReference type="OrthoDB" id="4035606at2759"/>
<evidence type="ECO:0008006" key="4">
    <source>
        <dbReference type="Google" id="ProtNLM"/>
    </source>
</evidence>
<feature type="region of interest" description="Disordered" evidence="1">
    <location>
        <begin position="102"/>
        <end position="137"/>
    </location>
</feature>
<proteinExistence type="predicted"/>
<reference evidence="2 3" key="1">
    <citation type="journal article" date="2009" name="Nature">
        <title>Evolution of pathogenicity and sexual reproduction in eight Candida genomes.</title>
        <authorList>
            <person name="Butler G."/>
            <person name="Rasmussen M.D."/>
            <person name="Lin M.F."/>
            <person name="Santos M.A."/>
            <person name="Sakthikumar S."/>
            <person name="Munro C.A."/>
            <person name="Rheinbay E."/>
            <person name="Grabherr M."/>
            <person name="Forche A."/>
            <person name="Reedy J.L."/>
            <person name="Agrafioti I."/>
            <person name="Arnaud M.B."/>
            <person name="Bates S."/>
            <person name="Brown A.J."/>
            <person name="Brunke S."/>
            <person name="Costanzo M.C."/>
            <person name="Fitzpatrick D.A."/>
            <person name="de Groot P.W."/>
            <person name="Harris D."/>
            <person name="Hoyer L.L."/>
            <person name="Hube B."/>
            <person name="Klis F.M."/>
            <person name="Kodira C."/>
            <person name="Lennard N."/>
            <person name="Logue M.E."/>
            <person name="Martin R."/>
            <person name="Neiman A.M."/>
            <person name="Nikolaou E."/>
            <person name="Quail M.A."/>
            <person name="Quinn J."/>
            <person name="Santos M.C."/>
            <person name="Schmitzberger F.F."/>
            <person name="Sherlock G."/>
            <person name="Shah P."/>
            <person name="Silverstein K.A."/>
            <person name="Skrzypek M.S."/>
            <person name="Soll D."/>
            <person name="Staggs R."/>
            <person name="Stansfield I."/>
            <person name="Stumpf M.P."/>
            <person name="Sudbery P.E."/>
            <person name="Srikantha T."/>
            <person name="Zeng Q."/>
            <person name="Berman J."/>
            <person name="Berriman M."/>
            <person name="Heitman J."/>
            <person name="Gow N.A."/>
            <person name="Lorenz M.C."/>
            <person name="Birren B.W."/>
            <person name="Kellis M."/>
            <person name="Cuomo C.A."/>
        </authorList>
    </citation>
    <scope>NUCLEOTIDE SEQUENCE [LARGE SCALE GENOMIC DNA]</scope>
    <source>
        <strain evidence="3">ATCC 11503 / BCRC 21390 / CBS 2605 / JCM 1781 / NBRC 1676 / NRRL YB-4239</strain>
    </source>
</reference>
<evidence type="ECO:0000313" key="3">
    <source>
        <dbReference type="Proteomes" id="UP000001996"/>
    </source>
</evidence>
<organism evidence="2 3">
    <name type="scientific">Lodderomyces elongisporus (strain ATCC 11503 / CBS 2605 / JCM 1781 / NBRC 1676 / NRRL YB-4239)</name>
    <name type="common">Yeast</name>
    <name type="synonym">Saccharomyces elongisporus</name>
    <dbReference type="NCBI Taxonomy" id="379508"/>
    <lineage>
        <taxon>Eukaryota</taxon>
        <taxon>Fungi</taxon>
        <taxon>Dikarya</taxon>
        <taxon>Ascomycota</taxon>
        <taxon>Saccharomycotina</taxon>
        <taxon>Pichiomycetes</taxon>
        <taxon>Debaryomycetaceae</taxon>
        <taxon>Candida/Lodderomyces clade</taxon>
        <taxon>Lodderomyces</taxon>
    </lineage>
</organism>
<dbReference type="Gene3D" id="3.10.20.250">
    <property type="entry name" value="YML108W-like"/>
    <property type="match status" value="1"/>
</dbReference>